<dbReference type="SMART" id="SM00382">
    <property type="entry name" value="AAA"/>
    <property type="match status" value="1"/>
</dbReference>
<feature type="transmembrane region" description="Helical" evidence="8">
    <location>
        <begin position="24"/>
        <end position="52"/>
    </location>
</feature>
<dbReference type="Pfam" id="PF00005">
    <property type="entry name" value="ABC_tran"/>
    <property type="match status" value="1"/>
</dbReference>
<dbReference type="Gene3D" id="1.20.1560.10">
    <property type="entry name" value="ABC transporter type 1, transmembrane domain"/>
    <property type="match status" value="1"/>
</dbReference>
<dbReference type="GO" id="GO:0005886">
    <property type="term" value="C:plasma membrane"/>
    <property type="evidence" value="ECO:0007669"/>
    <property type="project" value="UniProtKB-SubCell"/>
</dbReference>
<evidence type="ECO:0000256" key="8">
    <source>
        <dbReference type="SAM" id="Phobius"/>
    </source>
</evidence>
<dbReference type="GO" id="GO:0015421">
    <property type="term" value="F:ABC-type oligopeptide transporter activity"/>
    <property type="evidence" value="ECO:0007669"/>
    <property type="project" value="TreeGrafter"/>
</dbReference>
<dbReference type="Pfam" id="PF00664">
    <property type="entry name" value="ABC_membrane"/>
    <property type="match status" value="1"/>
</dbReference>
<evidence type="ECO:0000256" key="1">
    <source>
        <dbReference type="ARBA" id="ARBA00004651"/>
    </source>
</evidence>
<keyword evidence="7 8" id="KW-0472">Membrane</keyword>
<keyword evidence="3 8" id="KW-0812">Transmembrane</keyword>
<evidence type="ECO:0000259" key="10">
    <source>
        <dbReference type="PROSITE" id="PS50929"/>
    </source>
</evidence>
<evidence type="ECO:0000313" key="12">
    <source>
        <dbReference type="Proteomes" id="UP000295008"/>
    </source>
</evidence>
<dbReference type="SUPFAM" id="SSF90123">
    <property type="entry name" value="ABC transporter transmembrane region"/>
    <property type="match status" value="1"/>
</dbReference>
<keyword evidence="12" id="KW-1185">Reference proteome</keyword>
<evidence type="ECO:0000256" key="4">
    <source>
        <dbReference type="ARBA" id="ARBA00022741"/>
    </source>
</evidence>
<sequence length="598" mass="65610">MEKTKPARKAGLARLLEIAGAKRGLVTAACVLSVLSTVASFIPFVLIYRIIAELLRHAGDLSRIDGPLLLNYGWQALLAMVGSFALMYAAIICSHVAAFQILYQLKLAFTRHLAALPLGFHTANSSGKLRKMLDENIEKIEGFIAHQLPDLAGSMAAPAALVALLLYFDWRLGLTCLAPLLAAFVVQAVAFGGSRSKQFMDRYQSHLEEMNNSAVEYVRGISVVKAFNQTVFSFRKFYDAIMAYKDFALKYTFSMREAYVAFIVILNSLFVLVIPAGILLSRSAGDYTKFVSSFLFYLIFCGAITATVMKLLYVSSSGRMIVSGVDRLDQIFAVPPLPLAANPRTTPGHDIAFEQVSFAYNLNGAEVEALKDVSFRAEAGKVTALVGPSGSGKSTVAHLIPRFWDVQEGAVKIGGVDIRAMDPDYLLSKVSFVFQDVFLFKQSILENIRVGDRNATREQISAAARAAQCHEFILKLPQGYDTVIGSRGVHLSGGERQRLVIARAILKNAPIIVLDEATAFADPENEYLIQRAFKELVKDKTVIIIAHRLSTIRSADQILVLDGGRLVQKGTHAQLTAEAGKYQTMWESYAKTLSWAIS</sequence>
<feature type="transmembrane region" description="Helical" evidence="8">
    <location>
        <begin position="172"/>
        <end position="192"/>
    </location>
</feature>
<dbReference type="InterPro" id="IPR011527">
    <property type="entry name" value="ABC1_TM_dom"/>
</dbReference>
<dbReference type="OrthoDB" id="9762778at2"/>
<dbReference type="SUPFAM" id="SSF52540">
    <property type="entry name" value="P-loop containing nucleoside triphosphate hydrolases"/>
    <property type="match status" value="1"/>
</dbReference>
<dbReference type="Gene3D" id="3.40.50.300">
    <property type="entry name" value="P-loop containing nucleotide triphosphate hydrolases"/>
    <property type="match status" value="1"/>
</dbReference>
<dbReference type="InterPro" id="IPR027417">
    <property type="entry name" value="P-loop_NTPase"/>
</dbReference>
<evidence type="ECO:0000256" key="6">
    <source>
        <dbReference type="ARBA" id="ARBA00022989"/>
    </source>
</evidence>
<evidence type="ECO:0000259" key="9">
    <source>
        <dbReference type="PROSITE" id="PS50893"/>
    </source>
</evidence>
<dbReference type="PROSITE" id="PS50929">
    <property type="entry name" value="ABC_TM1F"/>
    <property type="match status" value="1"/>
</dbReference>
<dbReference type="PANTHER" id="PTHR43394">
    <property type="entry name" value="ATP-DEPENDENT PERMEASE MDL1, MITOCHONDRIAL"/>
    <property type="match status" value="1"/>
</dbReference>
<reference evidence="11 12" key="1">
    <citation type="submission" date="2019-03" db="EMBL/GenBank/DDBJ databases">
        <title>Genomic Encyclopedia of Type Strains, Phase IV (KMG-IV): sequencing the most valuable type-strain genomes for metagenomic binning, comparative biology and taxonomic classification.</title>
        <authorList>
            <person name="Goeker M."/>
        </authorList>
    </citation>
    <scope>NUCLEOTIDE SEQUENCE [LARGE SCALE GENOMIC DNA]</scope>
    <source>
        <strain evidence="11 12">LX-B</strain>
    </source>
</reference>
<feature type="domain" description="ABC transporter" evidence="9">
    <location>
        <begin position="351"/>
        <end position="588"/>
    </location>
</feature>
<evidence type="ECO:0000256" key="3">
    <source>
        <dbReference type="ARBA" id="ARBA00022692"/>
    </source>
</evidence>
<dbReference type="InterPro" id="IPR017871">
    <property type="entry name" value="ABC_transporter-like_CS"/>
</dbReference>
<feature type="transmembrane region" description="Helical" evidence="8">
    <location>
        <begin position="290"/>
        <end position="313"/>
    </location>
</feature>
<gene>
    <name evidence="11" type="ORF">EDC14_1001246</name>
</gene>
<dbReference type="PANTHER" id="PTHR43394:SF1">
    <property type="entry name" value="ATP-BINDING CASSETTE SUB-FAMILY B MEMBER 10, MITOCHONDRIAL"/>
    <property type="match status" value="1"/>
</dbReference>
<dbReference type="AlphaFoldDB" id="A0A4R1SBR9"/>
<dbReference type="GO" id="GO:0016887">
    <property type="term" value="F:ATP hydrolysis activity"/>
    <property type="evidence" value="ECO:0007669"/>
    <property type="project" value="InterPro"/>
</dbReference>
<dbReference type="FunFam" id="3.40.50.300:FF:000287">
    <property type="entry name" value="Multidrug ABC transporter ATP-binding protein"/>
    <property type="match status" value="1"/>
</dbReference>
<feature type="transmembrane region" description="Helical" evidence="8">
    <location>
        <begin position="258"/>
        <end position="278"/>
    </location>
</feature>
<keyword evidence="2" id="KW-0813">Transport</keyword>
<dbReference type="EMBL" id="SLUN01000001">
    <property type="protein sequence ID" value="TCL76961.1"/>
    <property type="molecule type" value="Genomic_DNA"/>
</dbReference>
<dbReference type="InterPro" id="IPR003593">
    <property type="entry name" value="AAA+_ATPase"/>
</dbReference>
<dbReference type="InterPro" id="IPR003439">
    <property type="entry name" value="ABC_transporter-like_ATP-bd"/>
</dbReference>
<dbReference type="InterPro" id="IPR036640">
    <property type="entry name" value="ABC1_TM_sf"/>
</dbReference>
<dbReference type="PROSITE" id="PS50893">
    <property type="entry name" value="ABC_TRANSPORTER_2"/>
    <property type="match status" value="1"/>
</dbReference>
<comment type="caution">
    <text evidence="11">The sequence shown here is derived from an EMBL/GenBank/DDBJ whole genome shotgun (WGS) entry which is preliminary data.</text>
</comment>
<feature type="transmembrane region" description="Helical" evidence="8">
    <location>
        <begin position="148"/>
        <end position="166"/>
    </location>
</feature>
<evidence type="ECO:0000256" key="2">
    <source>
        <dbReference type="ARBA" id="ARBA00022448"/>
    </source>
</evidence>
<protein>
    <submittedName>
        <fullName evidence="11">ATP-binding cassette subfamily B protein</fullName>
    </submittedName>
</protein>
<evidence type="ECO:0000256" key="5">
    <source>
        <dbReference type="ARBA" id="ARBA00022840"/>
    </source>
</evidence>
<keyword evidence="4" id="KW-0547">Nucleotide-binding</keyword>
<keyword evidence="6 8" id="KW-1133">Transmembrane helix</keyword>
<dbReference type="InterPro" id="IPR039421">
    <property type="entry name" value="Type_1_exporter"/>
</dbReference>
<feature type="transmembrane region" description="Helical" evidence="8">
    <location>
        <begin position="72"/>
        <end position="103"/>
    </location>
</feature>
<keyword evidence="5 11" id="KW-0067">ATP-binding</keyword>
<proteinExistence type="predicted"/>
<name>A0A4R1SBR9_HYDET</name>
<dbReference type="Proteomes" id="UP000295008">
    <property type="component" value="Unassembled WGS sequence"/>
</dbReference>
<evidence type="ECO:0000313" key="11">
    <source>
        <dbReference type="EMBL" id="TCL76961.1"/>
    </source>
</evidence>
<organism evidence="11 12">
    <name type="scientific">Hydrogenispora ethanolica</name>
    <dbReference type="NCBI Taxonomy" id="1082276"/>
    <lineage>
        <taxon>Bacteria</taxon>
        <taxon>Bacillati</taxon>
        <taxon>Bacillota</taxon>
        <taxon>Hydrogenispora</taxon>
    </lineage>
</organism>
<feature type="domain" description="ABC transmembrane type-1" evidence="10">
    <location>
        <begin position="28"/>
        <end position="280"/>
    </location>
</feature>
<evidence type="ECO:0000256" key="7">
    <source>
        <dbReference type="ARBA" id="ARBA00023136"/>
    </source>
</evidence>
<accession>A0A4R1SBR9</accession>
<dbReference type="RefSeq" id="WP_132012349.1">
    <property type="nucleotide sequence ID" value="NZ_SLUN01000001.1"/>
</dbReference>
<dbReference type="GO" id="GO:0005524">
    <property type="term" value="F:ATP binding"/>
    <property type="evidence" value="ECO:0007669"/>
    <property type="project" value="UniProtKB-KW"/>
</dbReference>
<dbReference type="PROSITE" id="PS00211">
    <property type="entry name" value="ABC_TRANSPORTER_1"/>
    <property type="match status" value="1"/>
</dbReference>
<comment type="subcellular location">
    <subcellularLocation>
        <location evidence="1">Cell membrane</location>
        <topology evidence="1">Multi-pass membrane protein</topology>
    </subcellularLocation>
</comment>